<evidence type="ECO:0000313" key="3">
    <source>
        <dbReference type="Proteomes" id="UP000036513"/>
    </source>
</evidence>
<name>A0A0J6WH77_9MYCO</name>
<organism evidence="2 3">
    <name type="scientific">Mycolicibacterium chlorophenolicum</name>
    <dbReference type="NCBI Taxonomy" id="37916"/>
    <lineage>
        <taxon>Bacteria</taxon>
        <taxon>Bacillati</taxon>
        <taxon>Actinomycetota</taxon>
        <taxon>Actinomycetes</taxon>
        <taxon>Mycobacteriales</taxon>
        <taxon>Mycobacteriaceae</taxon>
        <taxon>Mycolicibacterium</taxon>
    </lineage>
</organism>
<dbReference type="AlphaFoldDB" id="A0A0J6WH77"/>
<protein>
    <submittedName>
        <fullName evidence="2">Uncharacterized protein</fullName>
    </submittedName>
</protein>
<accession>A0A0J6WH77</accession>
<dbReference type="Proteomes" id="UP000036513">
    <property type="component" value="Unassembled WGS sequence"/>
</dbReference>
<gene>
    <name evidence="2" type="ORF">MCHLDSM_01228</name>
</gene>
<dbReference type="PATRIC" id="fig|37916.4.peg.1112"/>
<proteinExistence type="predicted"/>
<dbReference type="STRING" id="37916.MCHLDSM_01228"/>
<comment type="caution">
    <text evidence="2">The sequence shown here is derived from an EMBL/GenBank/DDBJ whole genome shotgun (WGS) entry which is preliminary data.</text>
</comment>
<evidence type="ECO:0000313" key="2">
    <source>
        <dbReference type="EMBL" id="KMO82605.1"/>
    </source>
</evidence>
<reference evidence="2 3" key="1">
    <citation type="journal article" date="2015" name="Genome Biol. Evol.">
        <title>Characterization of Three Mycobacterium spp. with Potential Use in Bioremediation by Genome Sequencing and Comparative Genomics.</title>
        <authorList>
            <person name="Das S."/>
            <person name="Pettersson B.M."/>
            <person name="Behra P.R."/>
            <person name="Ramesh M."/>
            <person name="Dasgupta S."/>
            <person name="Bhattacharya A."/>
            <person name="Kirsebom L.A."/>
        </authorList>
    </citation>
    <scope>NUCLEOTIDE SEQUENCE [LARGE SCALE GENOMIC DNA]</scope>
    <source>
        <strain evidence="2 3">DSM 43826</strain>
    </source>
</reference>
<evidence type="ECO:0000256" key="1">
    <source>
        <dbReference type="SAM" id="MobiDB-lite"/>
    </source>
</evidence>
<dbReference type="EMBL" id="JYNL01000009">
    <property type="protein sequence ID" value="KMO82605.1"/>
    <property type="molecule type" value="Genomic_DNA"/>
</dbReference>
<sequence length="217" mass="22333" precursor="true">MLKTRRGAARRRWLLLAAAVVVAAGFLVAGALAQFPITVADTATTWIFGGRGGDGQPQVPAICATPPTPTAAQVADSASVPGADETAPAPAPPPPALDSDGRPTPEAQAVIERIPAGADVTVAQGWILFGLAHPNDASVDFPSFAQRFEQTAGTLSAQATALDTVTTMDPAADYSPYLLFSQAGAYQMMKQGSASATAEQRDELIEAVGVTCESRAR</sequence>
<keyword evidence="3" id="KW-1185">Reference proteome</keyword>
<feature type="region of interest" description="Disordered" evidence="1">
    <location>
        <begin position="67"/>
        <end position="104"/>
    </location>
</feature>